<organism evidence="1">
    <name type="scientific">hydrothermal vent metagenome</name>
    <dbReference type="NCBI Taxonomy" id="652676"/>
    <lineage>
        <taxon>unclassified sequences</taxon>
        <taxon>metagenomes</taxon>
        <taxon>ecological metagenomes</taxon>
    </lineage>
</organism>
<accession>A0A3B1DYI5</accession>
<dbReference type="InterPro" id="IPR015943">
    <property type="entry name" value="WD40/YVTN_repeat-like_dom_sf"/>
</dbReference>
<protein>
    <submittedName>
        <fullName evidence="1">High-affnity carbon uptake protein Hat/HatR</fullName>
    </submittedName>
</protein>
<dbReference type="AlphaFoldDB" id="A0A3B1DYI5"/>
<gene>
    <name evidence="1" type="ORF">MNBD_PLANCTO02-2813</name>
</gene>
<dbReference type="Gene3D" id="2.130.10.10">
    <property type="entry name" value="YVTN repeat-like/Quinoprotein amine dehydrogenase"/>
    <property type="match status" value="1"/>
</dbReference>
<sequence length="164" mass="18329">MLLRKHFFLMIFFVAAFVAFPLSTQLSAQDGVQQNSVEKISKEIGVIEFELPTGSTVIVDGENQGTKRTFKFPALSPKNNVEHIHNFVIKTPSGKISKHQLSPWGGQRLRLIKTKPVSPSPKFLPRSGHRDSINSVAFSSDGKQIITKSLGTTIIWENPFRKVK</sequence>
<reference evidence="1" key="1">
    <citation type="submission" date="2018-06" db="EMBL/GenBank/DDBJ databases">
        <authorList>
            <person name="Zhirakovskaya E."/>
        </authorList>
    </citation>
    <scope>NUCLEOTIDE SEQUENCE</scope>
</reference>
<name>A0A3B1DYI5_9ZZZZ</name>
<dbReference type="InterPro" id="IPR011047">
    <property type="entry name" value="Quinoprotein_ADH-like_sf"/>
</dbReference>
<dbReference type="EMBL" id="UOGL01000556">
    <property type="protein sequence ID" value="VAX41514.1"/>
    <property type="molecule type" value="Genomic_DNA"/>
</dbReference>
<evidence type="ECO:0000313" key="1">
    <source>
        <dbReference type="EMBL" id="VAX41514.1"/>
    </source>
</evidence>
<proteinExistence type="predicted"/>
<dbReference type="SUPFAM" id="SSF50998">
    <property type="entry name" value="Quinoprotein alcohol dehydrogenase-like"/>
    <property type="match status" value="1"/>
</dbReference>